<evidence type="ECO:0000313" key="7">
    <source>
        <dbReference type="EMBL" id="SDV49770.1"/>
    </source>
</evidence>
<evidence type="ECO:0000256" key="1">
    <source>
        <dbReference type="ARBA" id="ARBA00004651"/>
    </source>
</evidence>
<sequence length="210" mass="22778">MGYISTLSLIALTYLAVLASPGPNFFILSQMALEGKAAQARRVVVGLSTGSVFWVTISMAGLATVLARHPHLADVVRIFGAVYLIWYGGRLLKSAFTRPRHGDSRKPQSATFERLRGGFRVGLLTGVTNPKGAAFWTSAFAALMPAAAPLWFHILTVATIAVMSLGWHLGITLVFGKQRLRDAYLRIQKKVNGAAGSLLISFGLYRAFNR</sequence>
<dbReference type="InterPro" id="IPR001123">
    <property type="entry name" value="LeuE-type"/>
</dbReference>
<dbReference type="STRING" id="1770053.SAMN05216551_109120"/>
<dbReference type="Proteomes" id="UP000243719">
    <property type="component" value="Unassembled WGS sequence"/>
</dbReference>
<name>A0A1H2PS49_9BURK</name>
<feature type="transmembrane region" description="Helical" evidence="6">
    <location>
        <begin position="72"/>
        <end position="89"/>
    </location>
</feature>
<evidence type="ECO:0000256" key="3">
    <source>
        <dbReference type="ARBA" id="ARBA00022692"/>
    </source>
</evidence>
<keyword evidence="4 6" id="KW-1133">Transmembrane helix</keyword>
<organism evidence="7 8">
    <name type="scientific">Chitinasiproducens palmae</name>
    <dbReference type="NCBI Taxonomy" id="1770053"/>
    <lineage>
        <taxon>Bacteria</taxon>
        <taxon>Pseudomonadati</taxon>
        <taxon>Pseudomonadota</taxon>
        <taxon>Betaproteobacteria</taxon>
        <taxon>Burkholderiales</taxon>
        <taxon>Burkholderiaceae</taxon>
        <taxon>Chitinasiproducens</taxon>
    </lineage>
</organism>
<dbReference type="Pfam" id="PF01810">
    <property type="entry name" value="LysE"/>
    <property type="match status" value="1"/>
</dbReference>
<dbReference type="PANTHER" id="PTHR30086">
    <property type="entry name" value="ARGININE EXPORTER PROTEIN ARGO"/>
    <property type="match status" value="1"/>
</dbReference>
<reference evidence="8" key="1">
    <citation type="submission" date="2016-09" db="EMBL/GenBank/DDBJ databases">
        <authorList>
            <person name="Varghese N."/>
            <person name="Submissions S."/>
        </authorList>
    </citation>
    <scope>NUCLEOTIDE SEQUENCE [LARGE SCALE GENOMIC DNA]</scope>
    <source>
        <strain evidence="8">JS23</strain>
    </source>
</reference>
<evidence type="ECO:0000313" key="8">
    <source>
        <dbReference type="Proteomes" id="UP000243719"/>
    </source>
</evidence>
<dbReference type="GO" id="GO:0015171">
    <property type="term" value="F:amino acid transmembrane transporter activity"/>
    <property type="evidence" value="ECO:0007669"/>
    <property type="project" value="TreeGrafter"/>
</dbReference>
<evidence type="ECO:0000256" key="5">
    <source>
        <dbReference type="ARBA" id="ARBA00023136"/>
    </source>
</evidence>
<keyword evidence="8" id="KW-1185">Reference proteome</keyword>
<keyword evidence="5 6" id="KW-0472">Membrane</keyword>
<evidence type="ECO:0000256" key="2">
    <source>
        <dbReference type="ARBA" id="ARBA00022475"/>
    </source>
</evidence>
<dbReference type="OrthoDB" id="9804822at2"/>
<keyword evidence="2" id="KW-1003">Cell membrane</keyword>
<protein>
    <submittedName>
        <fullName evidence="7">Threonine/homoserine/homoserine lactone efflux protein</fullName>
    </submittedName>
</protein>
<dbReference type="GO" id="GO:0005886">
    <property type="term" value="C:plasma membrane"/>
    <property type="evidence" value="ECO:0007669"/>
    <property type="project" value="UniProtKB-SubCell"/>
</dbReference>
<dbReference type="AlphaFoldDB" id="A0A1H2PS49"/>
<dbReference type="PANTHER" id="PTHR30086:SF19">
    <property type="entry name" value="THREONINE EFFLUX PROTEIN"/>
    <property type="match status" value="1"/>
</dbReference>
<dbReference type="EMBL" id="FNLO01000009">
    <property type="protein sequence ID" value="SDV49770.1"/>
    <property type="molecule type" value="Genomic_DNA"/>
</dbReference>
<evidence type="ECO:0000256" key="4">
    <source>
        <dbReference type="ARBA" id="ARBA00022989"/>
    </source>
</evidence>
<evidence type="ECO:0000256" key="6">
    <source>
        <dbReference type="SAM" id="Phobius"/>
    </source>
</evidence>
<proteinExistence type="predicted"/>
<accession>A0A1H2PS49</accession>
<dbReference type="RefSeq" id="WP_091910243.1">
    <property type="nucleotide sequence ID" value="NZ_FNLO01000009.1"/>
</dbReference>
<keyword evidence="3 6" id="KW-0812">Transmembrane</keyword>
<feature type="transmembrane region" description="Helical" evidence="6">
    <location>
        <begin position="43"/>
        <end position="65"/>
    </location>
</feature>
<feature type="transmembrane region" description="Helical" evidence="6">
    <location>
        <begin position="150"/>
        <end position="170"/>
    </location>
</feature>
<comment type="subcellular location">
    <subcellularLocation>
        <location evidence="1">Cell membrane</location>
        <topology evidence="1">Multi-pass membrane protein</topology>
    </subcellularLocation>
</comment>
<gene>
    <name evidence="7" type="ORF">SAMN05216551_109120</name>
</gene>